<organism evidence="1 2">
    <name type="scientific">Gossypium arboreum</name>
    <name type="common">Tree cotton</name>
    <name type="synonym">Gossypium nanking</name>
    <dbReference type="NCBI Taxonomy" id="29729"/>
    <lineage>
        <taxon>Eukaryota</taxon>
        <taxon>Viridiplantae</taxon>
        <taxon>Streptophyta</taxon>
        <taxon>Embryophyta</taxon>
        <taxon>Tracheophyta</taxon>
        <taxon>Spermatophyta</taxon>
        <taxon>Magnoliopsida</taxon>
        <taxon>eudicotyledons</taxon>
        <taxon>Gunneridae</taxon>
        <taxon>Pentapetalae</taxon>
        <taxon>rosids</taxon>
        <taxon>malvids</taxon>
        <taxon>Malvales</taxon>
        <taxon>Malvaceae</taxon>
        <taxon>Malvoideae</taxon>
        <taxon>Gossypium</taxon>
    </lineage>
</organism>
<proteinExistence type="predicted"/>
<dbReference type="Proteomes" id="UP001358586">
    <property type="component" value="Chromosome 10"/>
</dbReference>
<reference evidence="1 2" key="1">
    <citation type="submission" date="2023-03" db="EMBL/GenBank/DDBJ databases">
        <title>WGS of Gossypium arboreum.</title>
        <authorList>
            <person name="Yu D."/>
        </authorList>
    </citation>
    <scope>NUCLEOTIDE SEQUENCE [LARGE SCALE GENOMIC DNA]</scope>
    <source>
        <tissue evidence="1">Leaf</tissue>
    </source>
</reference>
<evidence type="ECO:0000313" key="1">
    <source>
        <dbReference type="EMBL" id="KAK5794189.1"/>
    </source>
</evidence>
<name>A0ABR0NH90_GOSAR</name>
<keyword evidence="2" id="KW-1185">Reference proteome</keyword>
<gene>
    <name evidence="1" type="ORF">PVK06_035400</name>
</gene>
<comment type="caution">
    <text evidence="1">The sequence shown here is derived from an EMBL/GenBank/DDBJ whole genome shotgun (WGS) entry which is preliminary data.</text>
</comment>
<accession>A0ABR0NH90</accession>
<dbReference type="EMBL" id="JARKNE010000010">
    <property type="protein sequence ID" value="KAK5794189.1"/>
    <property type="molecule type" value="Genomic_DNA"/>
</dbReference>
<evidence type="ECO:0000313" key="2">
    <source>
        <dbReference type="Proteomes" id="UP001358586"/>
    </source>
</evidence>
<sequence>MRVSSLKYQFCASVDPVRYNTFDIKGARGLEVMVQKHIDSGSPFLELYVEFSRTDECPWRSTYVIVQEARIEEQTESLTTQLCGGFTALLESSQYDIIKSLIGRHSSISALDVNYNGGTPNSQEYGGLDSEDSGEDVRKDFHMHNGDLSIKDALEFAKLPYRRLGHTSSLLDSGDLEVGKEFSSKDGFVVVGKQYNIKNWVNFHIVKSRSDKFEAKCAMEDNTCA</sequence>
<protein>
    <submittedName>
        <fullName evidence="1">Uncharacterized protein</fullName>
    </submittedName>
</protein>